<evidence type="ECO:0000313" key="6">
    <source>
        <dbReference type="Proteomes" id="UP000033649"/>
    </source>
</evidence>
<feature type="signal peptide" evidence="4">
    <location>
        <begin position="1"/>
        <end position="25"/>
    </location>
</feature>
<keyword evidence="3" id="KW-0574">Periplasm</keyword>
<dbReference type="InterPro" id="IPR006059">
    <property type="entry name" value="SBP"/>
</dbReference>
<dbReference type="PATRIC" id="fig|429727.3.peg.496"/>
<evidence type="ECO:0000256" key="1">
    <source>
        <dbReference type="ARBA" id="ARBA00004418"/>
    </source>
</evidence>
<keyword evidence="4" id="KW-0732">Signal</keyword>
<comment type="similarity">
    <text evidence="2">Belongs to the bacterial solute-binding protein 1 family.</text>
</comment>
<protein>
    <submittedName>
        <fullName evidence="5">ABC transporter substrate-binding protein</fullName>
    </submittedName>
</protein>
<dbReference type="STRING" id="429727.VE26_02380"/>
<dbReference type="InterPro" id="IPR050490">
    <property type="entry name" value="Bact_solute-bd_prot1"/>
</dbReference>
<sequence>MKMTPWRHAALMTTCLVALATPAYAQDQVSLVFRQFDPPTETAGLQEAINAWNASNPNIQVRMETMAGGDTLAQLAREVPAGAGPDIQHMAFVWTRDLARSNLLLELGPLIEAEAPGAGIDDFLALELATLDDKIYGMPWSADTFAMAYRPDLLEAAGVALPDTWEELATAAEALSVGNGQFGLCFPAGSSPDSGMWTLVNYYLWSNGATLVDETSPGTWEVVATAEDIAGAMTYFNNFFASGSAPESLITVNSWGDPELIGGLGRGDCAITFFPPQTFRAAQAQSEMPLLTGLIPAGSEKRISHLGGRALGINPNTKHPEEAWAFVRYLLSPETFKTYNQYPAQNSVLDALDFPENEQGFVQMLPLAQTFERYISSPIAVSSMTGLINREFGAVFSGQRSPEEASQVVLDELQTLLQRGKS</sequence>
<dbReference type="Proteomes" id="UP000033649">
    <property type="component" value="Unassembled WGS sequence"/>
</dbReference>
<evidence type="ECO:0000256" key="4">
    <source>
        <dbReference type="SAM" id="SignalP"/>
    </source>
</evidence>
<dbReference type="Pfam" id="PF01547">
    <property type="entry name" value="SBP_bac_1"/>
    <property type="match status" value="1"/>
</dbReference>
<gene>
    <name evidence="5" type="ORF">VE26_02380</name>
</gene>
<dbReference type="PANTHER" id="PTHR43649:SF12">
    <property type="entry name" value="DIACETYLCHITOBIOSE BINDING PROTEIN DASA"/>
    <property type="match status" value="1"/>
</dbReference>
<dbReference type="CDD" id="cd13585">
    <property type="entry name" value="PBP2_TMBP_like"/>
    <property type="match status" value="1"/>
</dbReference>
<dbReference type="GO" id="GO:0042597">
    <property type="term" value="C:periplasmic space"/>
    <property type="evidence" value="ECO:0007669"/>
    <property type="project" value="UniProtKB-SubCell"/>
</dbReference>
<dbReference type="EMBL" id="JZEY01000054">
    <property type="protein sequence ID" value="KKB08917.1"/>
    <property type="molecule type" value="Genomic_DNA"/>
</dbReference>
<feature type="chain" id="PRO_5002486934" evidence="4">
    <location>
        <begin position="26"/>
        <end position="422"/>
    </location>
</feature>
<accession>A0A0F5FL13</accession>
<evidence type="ECO:0000256" key="3">
    <source>
        <dbReference type="ARBA" id="ARBA00022764"/>
    </source>
</evidence>
<comment type="caution">
    <text evidence="5">The sequence shown here is derived from an EMBL/GenBank/DDBJ whole genome shotgun (WGS) entry which is preliminary data.</text>
</comment>
<reference evidence="5 6" key="1">
    <citation type="submission" date="2015-03" db="EMBL/GenBank/DDBJ databases">
        <authorList>
            <person name="Hassan Y."/>
            <person name="Lepp D."/>
            <person name="Li X.-Z."/>
            <person name="Zhou T."/>
        </authorList>
    </citation>
    <scope>NUCLEOTIDE SEQUENCE [LARGE SCALE GENOMIC DNA]</scope>
    <source>
        <strain evidence="5 6">IPL18</strain>
    </source>
</reference>
<dbReference type="PANTHER" id="PTHR43649">
    <property type="entry name" value="ARABINOSE-BINDING PROTEIN-RELATED"/>
    <property type="match status" value="1"/>
</dbReference>
<dbReference type="AlphaFoldDB" id="A0A0F5FL13"/>
<comment type="subcellular location">
    <subcellularLocation>
        <location evidence="1">Periplasm</location>
    </subcellularLocation>
</comment>
<evidence type="ECO:0000256" key="2">
    <source>
        <dbReference type="ARBA" id="ARBA00008520"/>
    </source>
</evidence>
<proteinExistence type="inferred from homology"/>
<organism evidence="5 6">
    <name type="scientific">Devosia chinhatensis</name>
    <dbReference type="NCBI Taxonomy" id="429727"/>
    <lineage>
        <taxon>Bacteria</taxon>
        <taxon>Pseudomonadati</taxon>
        <taxon>Pseudomonadota</taxon>
        <taxon>Alphaproteobacteria</taxon>
        <taxon>Hyphomicrobiales</taxon>
        <taxon>Devosiaceae</taxon>
        <taxon>Devosia</taxon>
    </lineage>
</organism>
<dbReference type="RefSeq" id="WP_046103607.1">
    <property type="nucleotide sequence ID" value="NZ_JZEY01000054.1"/>
</dbReference>
<dbReference type="Gene3D" id="3.40.190.10">
    <property type="entry name" value="Periplasmic binding protein-like II"/>
    <property type="match status" value="1"/>
</dbReference>
<dbReference type="SUPFAM" id="SSF53850">
    <property type="entry name" value="Periplasmic binding protein-like II"/>
    <property type="match status" value="1"/>
</dbReference>
<name>A0A0F5FL13_9HYPH</name>
<keyword evidence="6" id="KW-1185">Reference proteome</keyword>
<evidence type="ECO:0000313" key="5">
    <source>
        <dbReference type="EMBL" id="KKB08917.1"/>
    </source>
</evidence>
<dbReference type="OrthoDB" id="9811951at2"/>